<gene>
    <name evidence="6" type="ORF">CSCA_3806</name>
</gene>
<evidence type="ECO:0000256" key="4">
    <source>
        <dbReference type="SAM" id="Phobius"/>
    </source>
</evidence>
<feature type="coiled-coil region" evidence="3">
    <location>
        <begin position="376"/>
        <end position="410"/>
    </location>
</feature>
<feature type="transmembrane region" description="Helical" evidence="4">
    <location>
        <begin position="159"/>
        <end position="183"/>
    </location>
</feature>
<keyword evidence="4" id="KW-0472">Membrane</keyword>
<dbReference type="STRING" id="1548.CSCA_3806"/>
<dbReference type="Proteomes" id="UP000033115">
    <property type="component" value="Chromosome"/>
</dbReference>
<keyword evidence="7" id="KW-1185">Reference proteome</keyword>
<feature type="domain" description="Methyl-accepting transducer" evidence="5">
    <location>
        <begin position="228"/>
        <end position="499"/>
    </location>
</feature>
<accession>A0A0E3GRU5</accession>
<dbReference type="PANTHER" id="PTHR32089">
    <property type="entry name" value="METHYL-ACCEPTING CHEMOTAXIS PROTEIN MCPB"/>
    <property type="match status" value="1"/>
</dbReference>
<keyword evidence="4" id="KW-1133">Transmembrane helix</keyword>
<dbReference type="Gene3D" id="1.10.287.950">
    <property type="entry name" value="Methyl-accepting chemotaxis protein"/>
    <property type="match status" value="1"/>
</dbReference>
<keyword evidence="3" id="KW-0175">Coiled coil</keyword>
<dbReference type="Pfam" id="PF00015">
    <property type="entry name" value="MCPsignal"/>
    <property type="match status" value="1"/>
</dbReference>
<dbReference type="AlphaFoldDB" id="A0A0E3GRU5"/>
<dbReference type="GO" id="GO:0016020">
    <property type="term" value="C:membrane"/>
    <property type="evidence" value="ECO:0007669"/>
    <property type="project" value="InterPro"/>
</dbReference>
<feature type="transmembrane region" description="Helical" evidence="4">
    <location>
        <begin position="20"/>
        <end position="40"/>
    </location>
</feature>
<dbReference type="HOGENOM" id="CLU_000445_107_18_9"/>
<dbReference type="PROSITE" id="PS50111">
    <property type="entry name" value="CHEMOTAXIS_TRANSDUC_2"/>
    <property type="match status" value="1"/>
</dbReference>
<proteinExistence type="predicted"/>
<feature type="transmembrane region" description="Helical" evidence="4">
    <location>
        <begin position="106"/>
        <end position="125"/>
    </location>
</feature>
<evidence type="ECO:0000313" key="7">
    <source>
        <dbReference type="Proteomes" id="UP000033115"/>
    </source>
</evidence>
<dbReference type="PANTHER" id="PTHR32089:SF112">
    <property type="entry name" value="LYSOZYME-LIKE PROTEIN-RELATED"/>
    <property type="match status" value="1"/>
</dbReference>
<dbReference type="InterPro" id="IPR004089">
    <property type="entry name" value="MCPsignal_dom"/>
</dbReference>
<dbReference type="KEGG" id="csq:CSCA_3806"/>
<feature type="transmembrane region" description="Helical" evidence="4">
    <location>
        <begin position="130"/>
        <end position="147"/>
    </location>
</feature>
<dbReference type="EMBL" id="CP009933">
    <property type="protein sequence ID" value="AKA70931.1"/>
    <property type="molecule type" value="Genomic_DNA"/>
</dbReference>
<evidence type="ECO:0000259" key="5">
    <source>
        <dbReference type="PROSITE" id="PS50111"/>
    </source>
</evidence>
<protein>
    <recommendedName>
        <fullName evidence="5">Methyl-accepting transducer domain-containing protein</fullName>
    </recommendedName>
</protein>
<evidence type="ECO:0000256" key="3">
    <source>
        <dbReference type="SAM" id="Coils"/>
    </source>
</evidence>
<dbReference type="RefSeq" id="WP_029159107.1">
    <property type="nucleotide sequence ID" value="NZ_CP009933.1"/>
</dbReference>
<organism evidence="6 7">
    <name type="scientific">Clostridium scatologenes</name>
    <dbReference type="NCBI Taxonomy" id="1548"/>
    <lineage>
        <taxon>Bacteria</taxon>
        <taxon>Bacillati</taxon>
        <taxon>Bacillota</taxon>
        <taxon>Clostridia</taxon>
        <taxon>Eubacteriales</taxon>
        <taxon>Clostridiaceae</taxon>
        <taxon>Clostridium</taxon>
    </lineage>
</organism>
<sequence>MEYTESFQKTFNKKSLKLVLIIYMVCCFMSFICFSGMKLIGINNEITSTALVILGILVAIYGIVFYNCYKWVVSYDGDDSKALNATKTLTLVITYFQYLYLNFTMHLNSVWMIAIFFVILGALFFDMKMIIASIVLSTLCIVTIFIHNPSILKYERLSSGEICMTIVTVAITFTLLFIIVYIASKLLKSISKKEAEIKEENQKLLELFEKISEISNTVLSSSENLSTSIAEQTNSLVKVSDATSLASQNSDEMLDKSNSNEAILHTLLNTNEVVVDKVKDSKNKINNLLEITEENQKSLNDTLSIILDIKDKIGNTFESTKDLEEKSAKVDEILNIIGNISEQTNLLALNASIEAARAGEYGKGFSVVADEIRKLSEDTKQSLDQASTIVNELKNKINIVQNQMSSNNKKSLEGNSIINETVNRINDMNKHLKSFSSNVVDISEASNTLFSQTENAVKFNKKISDITKNTISQYSTVAETISQNAAASEEIEANINELKNIAKNMNKLVK</sequence>
<evidence type="ECO:0000256" key="2">
    <source>
        <dbReference type="PROSITE-ProRule" id="PRU00284"/>
    </source>
</evidence>
<dbReference type="SMART" id="SM00283">
    <property type="entry name" value="MA"/>
    <property type="match status" value="1"/>
</dbReference>
<reference evidence="6 7" key="1">
    <citation type="journal article" date="2015" name="J. Biotechnol.">
        <title>Complete genome sequence of a malodorant-producing acetogen, Clostridium scatologenes ATCC 25775(T).</title>
        <authorList>
            <person name="Zhu Z."/>
            <person name="Guo T."/>
            <person name="Zheng H."/>
            <person name="Song T."/>
            <person name="Ouyang P."/>
            <person name="Xie J."/>
        </authorList>
    </citation>
    <scope>NUCLEOTIDE SEQUENCE [LARGE SCALE GENOMIC DNA]</scope>
    <source>
        <strain evidence="6 7">ATCC 25775</strain>
    </source>
</reference>
<name>A0A0E3GRU5_CLOSL</name>
<keyword evidence="4" id="KW-0812">Transmembrane</keyword>
<keyword evidence="1 2" id="KW-0807">Transducer</keyword>
<evidence type="ECO:0000313" key="6">
    <source>
        <dbReference type="EMBL" id="AKA70931.1"/>
    </source>
</evidence>
<dbReference type="SUPFAM" id="SSF58104">
    <property type="entry name" value="Methyl-accepting chemotaxis protein (MCP) signaling domain"/>
    <property type="match status" value="1"/>
</dbReference>
<evidence type="ECO:0000256" key="1">
    <source>
        <dbReference type="ARBA" id="ARBA00023224"/>
    </source>
</evidence>
<feature type="coiled-coil region" evidence="3">
    <location>
        <begin position="183"/>
        <end position="217"/>
    </location>
</feature>
<feature type="transmembrane region" description="Helical" evidence="4">
    <location>
        <begin position="46"/>
        <end position="69"/>
    </location>
</feature>
<dbReference type="GO" id="GO:0007165">
    <property type="term" value="P:signal transduction"/>
    <property type="evidence" value="ECO:0007669"/>
    <property type="project" value="UniProtKB-KW"/>
</dbReference>